<dbReference type="InterPro" id="IPR040632">
    <property type="entry name" value="Sulfotransfer_4"/>
</dbReference>
<dbReference type="PANTHER" id="PTHR36978:SF8">
    <property type="entry name" value="NAD DEPENDENT EPIMERASE_DEHYDRATASE"/>
    <property type="match status" value="1"/>
</dbReference>
<dbReference type="Proteomes" id="UP000541154">
    <property type="component" value="Unassembled WGS sequence"/>
</dbReference>
<feature type="transmembrane region" description="Helical" evidence="1">
    <location>
        <begin position="266"/>
        <end position="284"/>
    </location>
</feature>
<protein>
    <recommendedName>
        <fullName evidence="4">P-loop containing nucleoside triphosphate hydrolase protein</fullName>
    </recommendedName>
</protein>
<dbReference type="InterPro" id="IPR027417">
    <property type="entry name" value="P-loop_NTPase"/>
</dbReference>
<keyword evidence="1" id="KW-0472">Membrane</keyword>
<evidence type="ECO:0000313" key="2">
    <source>
        <dbReference type="EMBL" id="KAF5855768.1"/>
    </source>
</evidence>
<dbReference type="AlphaFoldDB" id="A0A8H6E226"/>
<keyword evidence="1" id="KW-1133">Transmembrane helix</keyword>
<organism evidence="2 3">
    <name type="scientific">Petromyces alliaceus</name>
    <name type="common">Aspergillus alliaceus</name>
    <dbReference type="NCBI Taxonomy" id="209559"/>
    <lineage>
        <taxon>Eukaryota</taxon>
        <taxon>Fungi</taxon>
        <taxon>Dikarya</taxon>
        <taxon>Ascomycota</taxon>
        <taxon>Pezizomycotina</taxon>
        <taxon>Eurotiomycetes</taxon>
        <taxon>Eurotiomycetidae</taxon>
        <taxon>Eurotiales</taxon>
        <taxon>Aspergillaceae</taxon>
        <taxon>Aspergillus</taxon>
        <taxon>Aspergillus subgen. Circumdati</taxon>
    </lineage>
</organism>
<reference evidence="2 3" key="1">
    <citation type="submission" date="2019-04" db="EMBL/GenBank/DDBJ databases">
        <title>Aspergillus burnettii sp. nov., novel species from soil in southeast Queensland.</title>
        <authorList>
            <person name="Gilchrist C.L.M."/>
            <person name="Pitt J.I."/>
            <person name="Lange L."/>
            <person name="Lacey H.J."/>
            <person name="Vuong D."/>
            <person name="Midgley D.J."/>
            <person name="Greenfield P."/>
            <person name="Bradbury M."/>
            <person name="Lacey E."/>
            <person name="Busk P.K."/>
            <person name="Pilgaard B."/>
            <person name="Chooi Y.H."/>
            <person name="Piggott A.M."/>
        </authorList>
    </citation>
    <scope>NUCLEOTIDE SEQUENCE [LARGE SCALE GENOMIC DNA]</scope>
    <source>
        <strain evidence="2 3">FRR 5400</strain>
    </source>
</reference>
<comment type="caution">
    <text evidence="2">The sequence shown here is derived from an EMBL/GenBank/DDBJ whole genome shotgun (WGS) entry which is preliminary data.</text>
</comment>
<evidence type="ECO:0008006" key="4">
    <source>
        <dbReference type="Google" id="ProtNLM"/>
    </source>
</evidence>
<proteinExistence type="predicted"/>
<dbReference type="SUPFAM" id="SSF52540">
    <property type="entry name" value="P-loop containing nucleoside triphosphate hydrolases"/>
    <property type="match status" value="1"/>
</dbReference>
<dbReference type="EMBL" id="SPNV01000387">
    <property type="protein sequence ID" value="KAF5855768.1"/>
    <property type="molecule type" value="Genomic_DNA"/>
</dbReference>
<accession>A0A8H6E226</accession>
<gene>
    <name evidence="2" type="ORF">ETB97_008468</name>
</gene>
<dbReference type="Pfam" id="PF17784">
    <property type="entry name" value="Sulfotransfer_4"/>
    <property type="match status" value="1"/>
</dbReference>
<evidence type="ECO:0000256" key="1">
    <source>
        <dbReference type="SAM" id="Phobius"/>
    </source>
</evidence>
<keyword evidence="1" id="KW-0812">Transmembrane</keyword>
<dbReference type="PANTHER" id="PTHR36978">
    <property type="entry name" value="P-LOOP CONTAINING NUCLEOTIDE TRIPHOSPHATE HYDROLASE"/>
    <property type="match status" value="1"/>
</dbReference>
<dbReference type="Gene3D" id="3.40.50.300">
    <property type="entry name" value="P-loop containing nucleotide triphosphate hydrolases"/>
    <property type="match status" value="1"/>
</dbReference>
<sequence length="296" mass="33571">MESVKRFVYGYPKQPPRIRTKPLAVICVGLPRSATESLSVALEKLGYKTYHGWDLGLEENAAYTQQWAYLAKRKWNGAPDGDVHITSAEFDALLGHCDVVIDSAASFFAAQLIEAYPDAKVILNTRRDLDAWHRSILKTIVQEVEDRWIVRIMRFFNAGMFWSWEVFMTHGYPGLFRSARSGNARAGIECNGKWVYREHSNMIRGLVPKERLLEWSAEDGWEPVCEFLDKPVPDEPFPRVNDLSAFKGNVEAKLIRPRIMGAVRNLLITVASVGILTTAIVLGVKQRRVTWARGCC</sequence>
<keyword evidence="3" id="KW-1185">Reference proteome</keyword>
<evidence type="ECO:0000313" key="3">
    <source>
        <dbReference type="Proteomes" id="UP000541154"/>
    </source>
</evidence>
<name>A0A8H6E226_PETAA</name>